<dbReference type="InterPro" id="IPR036388">
    <property type="entry name" value="WH-like_DNA-bd_sf"/>
</dbReference>
<organism evidence="6 7">
    <name type="scientific">Chryseolinea soli</name>
    <dbReference type="NCBI Taxonomy" id="2321403"/>
    <lineage>
        <taxon>Bacteria</taxon>
        <taxon>Pseudomonadati</taxon>
        <taxon>Bacteroidota</taxon>
        <taxon>Cytophagia</taxon>
        <taxon>Cytophagales</taxon>
        <taxon>Fulvivirgaceae</taxon>
        <taxon>Chryseolinea</taxon>
    </lineage>
</organism>
<dbReference type="InterPro" id="IPR014284">
    <property type="entry name" value="RNA_pol_sigma-70_dom"/>
</dbReference>
<dbReference type="InterPro" id="IPR013324">
    <property type="entry name" value="RNA_pol_sigma_r3/r4-like"/>
</dbReference>
<dbReference type="SUPFAM" id="SSF88946">
    <property type="entry name" value="Sigma2 domain of RNA polymerase sigma factors"/>
    <property type="match status" value="1"/>
</dbReference>
<dbReference type="Gene3D" id="1.10.10.10">
    <property type="entry name" value="Winged helix-like DNA-binding domain superfamily/Winged helix DNA-binding domain"/>
    <property type="match status" value="1"/>
</dbReference>
<keyword evidence="4" id="KW-0804">Transcription</keyword>
<dbReference type="InterPro" id="IPR000792">
    <property type="entry name" value="Tscrpt_reg_LuxR_C"/>
</dbReference>
<dbReference type="GO" id="GO:0003677">
    <property type="term" value="F:DNA binding"/>
    <property type="evidence" value="ECO:0007669"/>
    <property type="project" value="InterPro"/>
</dbReference>
<evidence type="ECO:0000259" key="5">
    <source>
        <dbReference type="SMART" id="SM00421"/>
    </source>
</evidence>
<dbReference type="PANTHER" id="PTHR43133:SF46">
    <property type="entry name" value="RNA POLYMERASE SIGMA-70 FACTOR ECF SUBFAMILY"/>
    <property type="match status" value="1"/>
</dbReference>
<dbReference type="NCBIfam" id="TIGR02985">
    <property type="entry name" value="Sig70_bacteroi1"/>
    <property type="match status" value="1"/>
</dbReference>
<dbReference type="SMART" id="SM00421">
    <property type="entry name" value="HTH_LUXR"/>
    <property type="match status" value="1"/>
</dbReference>
<dbReference type="Pfam" id="PF04542">
    <property type="entry name" value="Sigma70_r2"/>
    <property type="match status" value="1"/>
</dbReference>
<keyword evidence="3" id="KW-0731">Sigma factor</keyword>
<dbReference type="InterPro" id="IPR013325">
    <property type="entry name" value="RNA_pol_sigma_r2"/>
</dbReference>
<name>A0A385SPT6_9BACT</name>
<dbReference type="InterPro" id="IPR007627">
    <property type="entry name" value="RNA_pol_sigma70_r2"/>
</dbReference>
<dbReference type="InterPro" id="IPR039425">
    <property type="entry name" value="RNA_pol_sigma-70-like"/>
</dbReference>
<dbReference type="EMBL" id="CP032382">
    <property type="protein sequence ID" value="AYB31975.1"/>
    <property type="molecule type" value="Genomic_DNA"/>
</dbReference>
<keyword evidence="7" id="KW-1185">Reference proteome</keyword>
<dbReference type="GO" id="GO:0006352">
    <property type="term" value="P:DNA-templated transcription initiation"/>
    <property type="evidence" value="ECO:0007669"/>
    <property type="project" value="InterPro"/>
</dbReference>
<dbReference type="NCBIfam" id="TIGR02937">
    <property type="entry name" value="sigma70-ECF"/>
    <property type="match status" value="1"/>
</dbReference>
<keyword evidence="2" id="KW-0805">Transcription regulation</keyword>
<dbReference type="Proteomes" id="UP000266183">
    <property type="component" value="Chromosome"/>
</dbReference>
<dbReference type="AlphaFoldDB" id="A0A385SPT6"/>
<comment type="similarity">
    <text evidence="1">Belongs to the sigma-70 factor family. ECF subfamily.</text>
</comment>
<proteinExistence type="inferred from homology"/>
<dbReference type="InterPro" id="IPR013249">
    <property type="entry name" value="RNA_pol_sigma70_r4_t2"/>
</dbReference>
<dbReference type="KEGG" id="chk:D4L85_16000"/>
<evidence type="ECO:0000313" key="6">
    <source>
        <dbReference type="EMBL" id="AYB31975.1"/>
    </source>
</evidence>
<evidence type="ECO:0000256" key="4">
    <source>
        <dbReference type="ARBA" id="ARBA00023163"/>
    </source>
</evidence>
<evidence type="ECO:0000313" key="7">
    <source>
        <dbReference type="Proteomes" id="UP000266183"/>
    </source>
</evidence>
<sequence>MELILVVESIKKTTTFEILFLRPITEKRLALNCYSTYDDLKLVQLLREHDDKHAFAELFNRYWKKLLVQAKIRLGSEVEAEEIVQDVFMNLWRRRNTLILRHSFHTYIASCVKYEILAKLAQFAKDRMFVDSDDATSLEVNTTAEWIDYNGALSAIEDTIKSLPEKCQLVFRMSREEGYSQKEIADKLDISPKTVEAHITKALRAIRYSIQTALITLFLGF</sequence>
<dbReference type="Pfam" id="PF08281">
    <property type="entry name" value="Sigma70_r4_2"/>
    <property type="match status" value="1"/>
</dbReference>
<reference evidence="7" key="1">
    <citation type="submission" date="2018-09" db="EMBL/GenBank/DDBJ databases">
        <title>Chryseolinea sp. KIS68-18 isolated from soil.</title>
        <authorList>
            <person name="Weon H.-Y."/>
            <person name="Kwon S.-W."/>
            <person name="Lee S.A."/>
        </authorList>
    </citation>
    <scope>NUCLEOTIDE SEQUENCE [LARGE SCALE GENOMIC DNA]</scope>
    <source>
        <strain evidence="7">KIS68-18</strain>
    </source>
</reference>
<evidence type="ECO:0000256" key="2">
    <source>
        <dbReference type="ARBA" id="ARBA00023015"/>
    </source>
</evidence>
<feature type="domain" description="HTH luxR-type" evidence="5">
    <location>
        <begin position="160"/>
        <end position="218"/>
    </location>
</feature>
<dbReference type="PRINTS" id="PR00038">
    <property type="entry name" value="HTHLUXR"/>
</dbReference>
<dbReference type="SUPFAM" id="SSF88659">
    <property type="entry name" value="Sigma3 and sigma4 domains of RNA polymerase sigma factors"/>
    <property type="match status" value="1"/>
</dbReference>
<gene>
    <name evidence="6" type="ORF">D4L85_16000</name>
</gene>
<dbReference type="GO" id="GO:0016987">
    <property type="term" value="F:sigma factor activity"/>
    <property type="evidence" value="ECO:0007669"/>
    <property type="project" value="UniProtKB-KW"/>
</dbReference>
<protein>
    <submittedName>
        <fullName evidence="6">RNA polymerase sigma-70 factor</fullName>
    </submittedName>
</protein>
<dbReference type="PANTHER" id="PTHR43133">
    <property type="entry name" value="RNA POLYMERASE ECF-TYPE SIGMA FACTO"/>
    <property type="match status" value="1"/>
</dbReference>
<accession>A0A385SPT6</accession>
<evidence type="ECO:0000256" key="3">
    <source>
        <dbReference type="ARBA" id="ARBA00023082"/>
    </source>
</evidence>
<dbReference type="CDD" id="cd06171">
    <property type="entry name" value="Sigma70_r4"/>
    <property type="match status" value="1"/>
</dbReference>
<evidence type="ECO:0000256" key="1">
    <source>
        <dbReference type="ARBA" id="ARBA00010641"/>
    </source>
</evidence>
<dbReference type="Gene3D" id="1.10.1740.10">
    <property type="match status" value="1"/>
</dbReference>
<dbReference type="InterPro" id="IPR014327">
    <property type="entry name" value="RNA_pol_sigma70_bacteroid"/>
</dbReference>